<feature type="domain" description="Glycoside hydrolase family 2 immunoglobulin-like beta-sandwich" evidence="13">
    <location>
        <begin position="210"/>
        <end position="319"/>
    </location>
</feature>
<evidence type="ECO:0000256" key="5">
    <source>
        <dbReference type="ARBA" id="ARBA00012754"/>
    </source>
</evidence>
<sequence length="888" mass="101195">MKKINLREGWLLKRFPAGTEYRPEELEAAFGAPGSGKDRSFSVRDFPEQVHDVLLDYGVIENPNETGINRDLWIDEYDWVYRLEFTGGTFAGAGGSVYLNLKGTDTFASVYLNGTLVGTCCDAFLDYRFPVEGVKAEENVLLIWFRSAKEKVNGVRLPERYEGRVPTISAVRAFRSGFHEYCGPVPSLIRCGIYGDVTLAREDPLLFDEVTADSRLSEDGETGMVAVTASFLGALEKYRGELLRARILDGDGCVRAEEIRPITKRSETVELMVPHPKLWWPRTMGEPAVYRLELTCGSGAVDSCGSGMADSVEKVIGFRRISMVGDMDFQINGKPLKLWGANLVHPDTRSNRYRPAVMERLFNLAELGNFNILRVWGESERYPEAFYEECDRRGILIWQDFYLCYSAYPEEPEFLELCRREAEQMTRRLKSHPSILLWCGGNETLLWRDYDNPGGPCFGEEIVCRVLPQVCAEQDPDRYYHPSSPCGGDFANDPSAGDTHGYTHLWFVPGREFPVFLSENCRVSTPSMKSMRRMMKPEELWPPGYTGCVSRRQRKEWPESWELHNTNQGVIKLGPVEHYYDAETAEELVYRIGAAHAEYIHGQVCRFRRGFRGDEASSTGTVRRTNGHILWKFNNNSNIISYGIVDYYQEPYYPYYELKRCYSPFLVSCELGDHGYIWVTNDTGCAVSGRLEIFLFDIVKNERQAVFYENFQAEPDESKPVCTIDRFGQFKKTNLVCAVAYSVEGKILGMCAEPCEIERRMEYPEHTGLQIKQEGDDLVVTASRFARCVELTGDEDGDEFGWLFEDNYFDLLPGMKKRIRVLGRHERGTVKAKAIYDDDEGKTEYQLLMSSTSNVGYNRLIDSSLPASDMPDRPLQTEYYILPSIAGL</sequence>
<evidence type="ECO:0000256" key="3">
    <source>
        <dbReference type="ARBA" id="ARBA00007401"/>
    </source>
</evidence>
<feature type="domain" description="Beta-mannosidase Ig-fold" evidence="15">
    <location>
        <begin position="770"/>
        <end position="823"/>
    </location>
</feature>
<dbReference type="InterPro" id="IPR050887">
    <property type="entry name" value="Beta-mannosidase_GH2"/>
</dbReference>
<dbReference type="Pfam" id="PF22666">
    <property type="entry name" value="Glyco_hydro_2_N2"/>
    <property type="match status" value="1"/>
</dbReference>
<evidence type="ECO:0000259" key="16">
    <source>
        <dbReference type="Pfam" id="PF22666"/>
    </source>
</evidence>
<evidence type="ECO:0000256" key="8">
    <source>
        <dbReference type="ARBA" id="ARBA00022801"/>
    </source>
</evidence>
<feature type="domain" description="Glycoside hydrolase family 2 catalytic" evidence="14">
    <location>
        <begin position="326"/>
        <end position="446"/>
    </location>
</feature>
<dbReference type="Pfam" id="PF02836">
    <property type="entry name" value="Glyco_hydro_2_C"/>
    <property type="match status" value="1"/>
</dbReference>
<dbReference type="Pfam" id="PF00703">
    <property type="entry name" value="Glyco_hydro_2"/>
    <property type="match status" value="1"/>
</dbReference>
<dbReference type="InterPro" id="IPR036156">
    <property type="entry name" value="Beta-gal/glucu_dom_sf"/>
</dbReference>
<reference evidence="17 18" key="1">
    <citation type="submission" date="2020-08" db="EMBL/GenBank/DDBJ databases">
        <title>Genome public.</title>
        <authorList>
            <person name="Liu C."/>
            <person name="Sun Q."/>
        </authorList>
    </citation>
    <scope>NUCLEOTIDE SEQUENCE [LARGE SCALE GENOMIC DNA]</scope>
    <source>
        <strain evidence="17 18">NSJ-66</strain>
    </source>
</reference>
<dbReference type="Gene3D" id="2.60.40.10">
    <property type="entry name" value="Immunoglobulins"/>
    <property type="match status" value="2"/>
</dbReference>
<dbReference type="InterPro" id="IPR006102">
    <property type="entry name" value="Ig-like_GH2"/>
</dbReference>
<dbReference type="InterPro" id="IPR013783">
    <property type="entry name" value="Ig-like_fold"/>
</dbReference>
<keyword evidence="8" id="KW-0378">Hydrolase</keyword>
<evidence type="ECO:0000256" key="2">
    <source>
        <dbReference type="ARBA" id="ARBA00003150"/>
    </source>
</evidence>
<protein>
    <recommendedName>
        <fullName evidence="6">Beta-mannosidase</fullName>
        <ecNumber evidence="5">3.2.1.25</ecNumber>
    </recommendedName>
    <alternativeName>
        <fullName evidence="12">Lysosomal beta A mannosidase</fullName>
    </alternativeName>
</protein>
<dbReference type="InterPro" id="IPR006103">
    <property type="entry name" value="Glyco_hydro_2_cat"/>
</dbReference>
<dbReference type="RefSeq" id="WP_187020244.1">
    <property type="nucleotide sequence ID" value="NZ_JACOPB010000002.1"/>
</dbReference>
<dbReference type="Gene3D" id="2.60.120.260">
    <property type="entry name" value="Galactose-binding domain-like"/>
    <property type="match status" value="1"/>
</dbReference>
<evidence type="ECO:0000259" key="15">
    <source>
        <dbReference type="Pfam" id="PF17753"/>
    </source>
</evidence>
<comment type="caution">
    <text evidence="17">The sequence shown here is derived from an EMBL/GenBank/DDBJ whole genome shotgun (WGS) entry which is preliminary data.</text>
</comment>
<comment type="catalytic activity">
    <reaction evidence="1">
        <text>Hydrolysis of terminal, non-reducing beta-D-mannose residues in beta-D-mannosides.</text>
        <dbReference type="EC" id="3.2.1.25"/>
    </reaction>
</comment>
<comment type="similarity">
    <text evidence="3">Belongs to the glycosyl hydrolase 2 family.</text>
</comment>
<proteinExistence type="inferred from homology"/>
<dbReference type="InterPro" id="IPR008979">
    <property type="entry name" value="Galactose-bd-like_sf"/>
</dbReference>
<gene>
    <name evidence="17" type="ORF">H8S75_06835</name>
</gene>
<dbReference type="InterPro" id="IPR017853">
    <property type="entry name" value="GH"/>
</dbReference>
<dbReference type="Pfam" id="PF17753">
    <property type="entry name" value="Ig_mannosidase"/>
    <property type="match status" value="1"/>
</dbReference>
<organism evidence="17 18">
    <name type="scientific">Hungatella hominis</name>
    <dbReference type="NCBI Taxonomy" id="2763050"/>
    <lineage>
        <taxon>Bacteria</taxon>
        <taxon>Bacillati</taxon>
        <taxon>Bacillota</taxon>
        <taxon>Clostridia</taxon>
        <taxon>Lachnospirales</taxon>
        <taxon>Lachnospiraceae</taxon>
        <taxon>Hungatella</taxon>
    </lineage>
</organism>
<feature type="domain" description="Beta-mannosidase-like galactose-binding" evidence="16">
    <location>
        <begin position="41"/>
        <end position="154"/>
    </location>
</feature>
<dbReference type="EMBL" id="JACOPB010000002">
    <property type="protein sequence ID" value="MBC5707669.1"/>
    <property type="molecule type" value="Genomic_DNA"/>
</dbReference>
<evidence type="ECO:0000256" key="10">
    <source>
        <dbReference type="ARBA" id="ARBA00023180"/>
    </source>
</evidence>
<evidence type="ECO:0000256" key="6">
    <source>
        <dbReference type="ARBA" id="ARBA00015707"/>
    </source>
</evidence>
<accession>A0ABR7H372</accession>
<evidence type="ECO:0000256" key="7">
    <source>
        <dbReference type="ARBA" id="ARBA00022729"/>
    </source>
</evidence>
<evidence type="ECO:0000259" key="13">
    <source>
        <dbReference type="Pfam" id="PF00703"/>
    </source>
</evidence>
<dbReference type="PANTHER" id="PTHR43730">
    <property type="entry name" value="BETA-MANNOSIDASE"/>
    <property type="match status" value="1"/>
</dbReference>
<evidence type="ECO:0000313" key="18">
    <source>
        <dbReference type="Proteomes" id="UP000634672"/>
    </source>
</evidence>
<comment type="subunit">
    <text evidence="4">Monomer.</text>
</comment>
<evidence type="ECO:0000256" key="11">
    <source>
        <dbReference type="ARBA" id="ARBA00023295"/>
    </source>
</evidence>
<dbReference type="Proteomes" id="UP000634672">
    <property type="component" value="Unassembled WGS sequence"/>
</dbReference>
<dbReference type="SUPFAM" id="SSF51445">
    <property type="entry name" value="(Trans)glycosidases"/>
    <property type="match status" value="1"/>
</dbReference>
<dbReference type="Gene3D" id="3.20.20.80">
    <property type="entry name" value="Glycosidases"/>
    <property type="match status" value="1"/>
</dbReference>
<dbReference type="InterPro" id="IPR054593">
    <property type="entry name" value="Beta-mannosidase-like_N2"/>
</dbReference>
<evidence type="ECO:0000259" key="14">
    <source>
        <dbReference type="Pfam" id="PF02836"/>
    </source>
</evidence>
<dbReference type="SUPFAM" id="SSF49303">
    <property type="entry name" value="beta-Galactosidase/glucuronidase domain"/>
    <property type="match status" value="2"/>
</dbReference>
<evidence type="ECO:0000256" key="1">
    <source>
        <dbReference type="ARBA" id="ARBA00000829"/>
    </source>
</evidence>
<dbReference type="EC" id="3.2.1.25" evidence="5"/>
<evidence type="ECO:0000256" key="9">
    <source>
        <dbReference type="ARBA" id="ARBA00023157"/>
    </source>
</evidence>
<evidence type="ECO:0000256" key="12">
    <source>
        <dbReference type="ARBA" id="ARBA00032581"/>
    </source>
</evidence>
<dbReference type="PANTHER" id="PTHR43730:SF1">
    <property type="entry name" value="BETA-MANNOSIDASE"/>
    <property type="match status" value="1"/>
</dbReference>
<dbReference type="InterPro" id="IPR041625">
    <property type="entry name" value="Beta-mannosidase_Ig"/>
</dbReference>
<keyword evidence="18" id="KW-1185">Reference proteome</keyword>
<keyword evidence="11" id="KW-0326">Glycosidase</keyword>
<keyword evidence="7" id="KW-0732">Signal</keyword>
<name>A0ABR7H372_9FIRM</name>
<keyword evidence="9" id="KW-1015">Disulfide bond</keyword>
<dbReference type="SUPFAM" id="SSF49785">
    <property type="entry name" value="Galactose-binding domain-like"/>
    <property type="match status" value="1"/>
</dbReference>
<comment type="function">
    <text evidence="2">Exoglycosidase that cleaves the single beta-linked mannose residue from the non-reducing end of all N-linked glycoprotein oligosaccharides.</text>
</comment>
<evidence type="ECO:0000313" key="17">
    <source>
        <dbReference type="EMBL" id="MBC5707669.1"/>
    </source>
</evidence>
<keyword evidence="10" id="KW-0325">Glycoprotein</keyword>
<evidence type="ECO:0000256" key="4">
    <source>
        <dbReference type="ARBA" id="ARBA00011245"/>
    </source>
</evidence>